<sequence length="317" mass="33942">MTDPVILISAPYFDAEERARIEAVAPAVLAGTPEERSALPEDVRAGIRAVANKGHKPFDGDQMDLFPNLEVISQFGVGYDKIDVAAATARGIRVTNTPDVLNEDVADLALALMLGWSREIVKGDAWVREGTWASGRELPLNRKMSGAPVGIAGMGRIGRAIADRCAAFGMEVHYTSRSAKDTPEGWTYHGEDVVSLAKAVDWMVVAVVGGDHTKGYLSRAAIQALGKRGVVINIARGSCIDEEALIEALEAGDIAGAGLDVFYNEPHVDARLIALPNVLLQPHQASSTVETRRDMSIAQCDNLTAYFEGKPLPTPVN</sequence>
<organism evidence="7 8">
    <name type="scientific">Celeribacter neptunius</name>
    <dbReference type="NCBI Taxonomy" id="588602"/>
    <lineage>
        <taxon>Bacteria</taxon>
        <taxon>Pseudomonadati</taxon>
        <taxon>Pseudomonadota</taxon>
        <taxon>Alphaproteobacteria</taxon>
        <taxon>Rhodobacterales</taxon>
        <taxon>Roseobacteraceae</taxon>
        <taxon>Celeribacter</taxon>
    </lineage>
</organism>
<dbReference type="Gene3D" id="3.40.50.720">
    <property type="entry name" value="NAD(P)-binding Rossmann-like Domain"/>
    <property type="match status" value="2"/>
</dbReference>
<dbReference type="InterPro" id="IPR006139">
    <property type="entry name" value="D-isomer_2_OHA_DH_cat_dom"/>
</dbReference>
<dbReference type="OrthoDB" id="9793626at2"/>
<proteinExistence type="inferred from homology"/>
<keyword evidence="2 4" id="KW-0560">Oxidoreductase</keyword>
<dbReference type="InterPro" id="IPR036291">
    <property type="entry name" value="NAD(P)-bd_dom_sf"/>
</dbReference>
<evidence type="ECO:0000256" key="3">
    <source>
        <dbReference type="ARBA" id="ARBA00023027"/>
    </source>
</evidence>
<evidence type="ECO:0000313" key="8">
    <source>
        <dbReference type="Proteomes" id="UP000199630"/>
    </source>
</evidence>
<dbReference type="RefSeq" id="WP_090059293.1">
    <property type="nucleotide sequence ID" value="NZ_FORH01000002.1"/>
</dbReference>
<keyword evidence="3" id="KW-0520">NAD</keyword>
<dbReference type="AlphaFoldDB" id="A0A1I3N8C8"/>
<dbReference type="CDD" id="cd12156">
    <property type="entry name" value="HPPR"/>
    <property type="match status" value="1"/>
</dbReference>
<comment type="similarity">
    <text evidence="4">Belongs to the D-isomer specific 2-hydroxyacid dehydrogenase family.</text>
</comment>
<keyword evidence="1" id="KW-0521">NADP</keyword>
<dbReference type="SUPFAM" id="SSF52283">
    <property type="entry name" value="Formate/glycerate dehydrogenase catalytic domain-like"/>
    <property type="match status" value="1"/>
</dbReference>
<name>A0A1I3N8C8_9RHOB</name>
<evidence type="ECO:0000256" key="1">
    <source>
        <dbReference type="ARBA" id="ARBA00022857"/>
    </source>
</evidence>
<evidence type="ECO:0000256" key="2">
    <source>
        <dbReference type="ARBA" id="ARBA00023002"/>
    </source>
</evidence>
<dbReference type="InterPro" id="IPR006140">
    <property type="entry name" value="D-isomer_DH_NAD-bd"/>
</dbReference>
<dbReference type="GO" id="GO:0005829">
    <property type="term" value="C:cytosol"/>
    <property type="evidence" value="ECO:0007669"/>
    <property type="project" value="TreeGrafter"/>
</dbReference>
<keyword evidence="8" id="KW-1185">Reference proteome</keyword>
<dbReference type="GO" id="GO:0016618">
    <property type="term" value="F:hydroxypyruvate reductase [NAD(P)H] activity"/>
    <property type="evidence" value="ECO:0007669"/>
    <property type="project" value="TreeGrafter"/>
</dbReference>
<evidence type="ECO:0000256" key="4">
    <source>
        <dbReference type="RuleBase" id="RU003719"/>
    </source>
</evidence>
<accession>A0A1I3N8C8</accession>
<dbReference type="PANTHER" id="PTHR10996">
    <property type="entry name" value="2-HYDROXYACID DEHYDROGENASE-RELATED"/>
    <property type="match status" value="1"/>
</dbReference>
<gene>
    <name evidence="7" type="ORF">SAMN04487991_1293</name>
</gene>
<dbReference type="GO" id="GO:0051287">
    <property type="term" value="F:NAD binding"/>
    <property type="evidence" value="ECO:0007669"/>
    <property type="project" value="InterPro"/>
</dbReference>
<protein>
    <submittedName>
        <fullName evidence="7">Lactate dehydrogenase</fullName>
    </submittedName>
</protein>
<evidence type="ECO:0000259" key="6">
    <source>
        <dbReference type="Pfam" id="PF02826"/>
    </source>
</evidence>
<evidence type="ECO:0000259" key="5">
    <source>
        <dbReference type="Pfam" id="PF00389"/>
    </source>
</evidence>
<dbReference type="InterPro" id="IPR050223">
    <property type="entry name" value="D-isomer_2-hydroxyacid_DH"/>
</dbReference>
<dbReference type="SUPFAM" id="SSF51735">
    <property type="entry name" value="NAD(P)-binding Rossmann-fold domains"/>
    <property type="match status" value="1"/>
</dbReference>
<dbReference type="Pfam" id="PF00389">
    <property type="entry name" value="2-Hacid_dh"/>
    <property type="match status" value="1"/>
</dbReference>
<dbReference type="EMBL" id="FORH01000002">
    <property type="protein sequence ID" value="SFJ05494.1"/>
    <property type="molecule type" value="Genomic_DNA"/>
</dbReference>
<feature type="domain" description="D-isomer specific 2-hydroxyacid dehydrogenase NAD-binding" evidence="6">
    <location>
        <begin position="110"/>
        <end position="285"/>
    </location>
</feature>
<dbReference type="GO" id="GO:0030267">
    <property type="term" value="F:glyoxylate reductase (NADPH) activity"/>
    <property type="evidence" value="ECO:0007669"/>
    <property type="project" value="TreeGrafter"/>
</dbReference>
<reference evidence="8" key="1">
    <citation type="submission" date="2016-10" db="EMBL/GenBank/DDBJ databases">
        <authorList>
            <person name="Varghese N."/>
            <person name="Submissions S."/>
        </authorList>
    </citation>
    <scope>NUCLEOTIDE SEQUENCE [LARGE SCALE GENOMIC DNA]</scope>
    <source>
        <strain evidence="8">DSM 26471</strain>
    </source>
</reference>
<feature type="domain" description="D-isomer specific 2-hydroxyacid dehydrogenase catalytic" evidence="5">
    <location>
        <begin position="38"/>
        <end position="317"/>
    </location>
</feature>
<dbReference type="FunFam" id="3.40.50.720:FF:000213">
    <property type="entry name" value="Putative 2-hydroxyacid dehydrogenase"/>
    <property type="match status" value="1"/>
</dbReference>
<dbReference type="Proteomes" id="UP000199630">
    <property type="component" value="Unassembled WGS sequence"/>
</dbReference>
<dbReference type="STRING" id="588602.SAMN04487991_1293"/>
<dbReference type="PANTHER" id="PTHR10996:SF178">
    <property type="entry name" value="2-HYDROXYACID DEHYDROGENASE YGL185C-RELATED"/>
    <property type="match status" value="1"/>
</dbReference>
<dbReference type="Pfam" id="PF02826">
    <property type="entry name" value="2-Hacid_dh_C"/>
    <property type="match status" value="1"/>
</dbReference>
<evidence type="ECO:0000313" key="7">
    <source>
        <dbReference type="EMBL" id="SFJ05494.1"/>
    </source>
</evidence>